<gene>
    <name evidence="2" type="ORF">CEUTPL_LOCUS8674</name>
</gene>
<evidence type="ECO:0000313" key="3">
    <source>
        <dbReference type="Proteomes" id="UP001152799"/>
    </source>
</evidence>
<reference evidence="2" key="1">
    <citation type="submission" date="2022-01" db="EMBL/GenBank/DDBJ databases">
        <authorList>
            <person name="King R."/>
        </authorList>
    </citation>
    <scope>NUCLEOTIDE SEQUENCE</scope>
</reference>
<proteinExistence type="predicted"/>
<feature type="compositionally biased region" description="Basic and acidic residues" evidence="1">
    <location>
        <begin position="17"/>
        <end position="30"/>
    </location>
</feature>
<keyword evidence="3" id="KW-1185">Reference proteome</keyword>
<sequence>MSHSDSNQNFCIVPPSLDHKGDDQKPKKEDAVDAFNVSYLTESKNEEYKNLEPHLNQEIEDNNVCPRPGAQVTLDDKENVYPVEVLEVSQIEDQEEKYDDMMSHPNTFSEAGIGVCPRTEKQHKIPEECKTKTKDNYITDEMENVGTVDLVNVTQIEEDHEEKYDECEIKTEDNYINDEMENLETDDLVNVSQIEENLKEKYDDMMSHPNTFSEAGIAVFSESEQRRKIPDECQAKTEDSGEDFLYEMC</sequence>
<feature type="region of interest" description="Disordered" evidence="1">
    <location>
        <begin position="53"/>
        <end position="76"/>
    </location>
</feature>
<feature type="region of interest" description="Disordered" evidence="1">
    <location>
        <begin position="1"/>
        <end position="30"/>
    </location>
</feature>
<organism evidence="2 3">
    <name type="scientific">Ceutorhynchus assimilis</name>
    <name type="common">cabbage seed weevil</name>
    <dbReference type="NCBI Taxonomy" id="467358"/>
    <lineage>
        <taxon>Eukaryota</taxon>
        <taxon>Metazoa</taxon>
        <taxon>Ecdysozoa</taxon>
        <taxon>Arthropoda</taxon>
        <taxon>Hexapoda</taxon>
        <taxon>Insecta</taxon>
        <taxon>Pterygota</taxon>
        <taxon>Neoptera</taxon>
        <taxon>Endopterygota</taxon>
        <taxon>Coleoptera</taxon>
        <taxon>Polyphaga</taxon>
        <taxon>Cucujiformia</taxon>
        <taxon>Curculionidae</taxon>
        <taxon>Ceutorhynchinae</taxon>
        <taxon>Ceutorhynchus</taxon>
    </lineage>
</organism>
<dbReference type="Proteomes" id="UP001152799">
    <property type="component" value="Chromosome 4"/>
</dbReference>
<name>A0A9N9MRB2_9CUCU</name>
<accession>A0A9N9MRB2</accession>
<dbReference type="EMBL" id="OU892280">
    <property type="protein sequence ID" value="CAG9768127.1"/>
    <property type="molecule type" value="Genomic_DNA"/>
</dbReference>
<dbReference type="AlphaFoldDB" id="A0A9N9MRB2"/>
<evidence type="ECO:0000313" key="2">
    <source>
        <dbReference type="EMBL" id="CAG9768127.1"/>
    </source>
</evidence>
<feature type="compositionally biased region" description="Polar residues" evidence="1">
    <location>
        <begin position="1"/>
        <end position="10"/>
    </location>
</feature>
<protein>
    <submittedName>
        <fullName evidence="2">Uncharacterized protein</fullName>
    </submittedName>
</protein>
<evidence type="ECO:0000256" key="1">
    <source>
        <dbReference type="SAM" id="MobiDB-lite"/>
    </source>
</evidence>